<dbReference type="Proteomes" id="UP000001062">
    <property type="component" value="Chromosome"/>
</dbReference>
<gene>
    <name evidence="1" type="ordered locus">Marme_3816</name>
</gene>
<protein>
    <submittedName>
        <fullName evidence="1">Uncharacterized protein</fullName>
    </submittedName>
</protein>
<name>F2JXM8_MARM1</name>
<reference evidence="1 2" key="1">
    <citation type="journal article" date="2012" name="Stand. Genomic Sci.">
        <title>Complete genome sequence of the melanogenic marine bacterium Marinomonas mediterranea type strain (MMB-1(T)).</title>
        <authorList>
            <person name="Lucas-Elio P."/>
            <person name="Goodwin L."/>
            <person name="Woyke T."/>
            <person name="Pitluck S."/>
            <person name="Nolan M."/>
            <person name="Kyrpides N.C."/>
            <person name="Detter J.C."/>
            <person name="Copeland A."/>
            <person name="Teshima H."/>
            <person name="Bruce D."/>
            <person name="Detter C."/>
            <person name="Tapia R."/>
            <person name="Han S."/>
            <person name="Land M.L."/>
            <person name="Ivanova N."/>
            <person name="Mikhailova N."/>
            <person name="Johnston A.W."/>
            <person name="Sanchez-Amat A."/>
        </authorList>
    </citation>
    <scope>NUCLEOTIDE SEQUENCE [LARGE SCALE GENOMIC DNA]</scope>
    <source>
        <strain evidence="2">ATCC 700492 / JCM 21426 / NBRC 103028 / MMB-1</strain>
    </source>
</reference>
<dbReference type="AlphaFoldDB" id="F2JXM8"/>
<dbReference type="EMBL" id="CP002583">
    <property type="protein sequence ID" value="ADZ93026.1"/>
    <property type="molecule type" value="Genomic_DNA"/>
</dbReference>
<organism evidence="1 2">
    <name type="scientific">Marinomonas mediterranea (strain ATCC 700492 / JCM 21426 / NBRC 103028 / MMB-1)</name>
    <dbReference type="NCBI Taxonomy" id="717774"/>
    <lineage>
        <taxon>Bacteria</taxon>
        <taxon>Pseudomonadati</taxon>
        <taxon>Pseudomonadota</taxon>
        <taxon>Gammaproteobacteria</taxon>
        <taxon>Oceanospirillales</taxon>
        <taxon>Oceanospirillaceae</taxon>
        <taxon>Marinomonas</taxon>
    </lineage>
</organism>
<evidence type="ECO:0000313" key="1">
    <source>
        <dbReference type="EMBL" id="ADZ93026.1"/>
    </source>
</evidence>
<proteinExistence type="predicted"/>
<dbReference type="KEGG" id="mme:Marme_3816"/>
<sequence>MLVGWSLHLSGGRALLRREALNGQTENEDYKFKDGMNLCARKFNCKQTVIKLCQTVKSVSY</sequence>
<keyword evidence="2" id="KW-1185">Reference proteome</keyword>
<dbReference type="STRING" id="717774.Marme_3816"/>
<accession>F2JXM8</accession>
<evidence type="ECO:0000313" key="2">
    <source>
        <dbReference type="Proteomes" id="UP000001062"/>
    </source>
</evidence>
<dbReference type="HOGENOM" id="CLU_2917229_0_0_6"/>